<gene>
    <name evidence="1" type="ORF">GCM10023196_078870</name>
</gene>
<accession>A0ABP8UPD1</accession>
<dbReference type="RefSeq" id="WP_345437984.1">
    <property type="nucleotide sequence ID" value="NZ_BAABHK010000014.1"/>
</dbReference>
<evidence type="ECO:0008006" key="3">
    <source>
        <dbReference type="Google" id="ProtNLM"/>
    </source>
</evidence>
<protein>
    <recommendedName>
        <fullName evidence="3">Immunity protein 35 domain-containing protein</fullName>
    </recommendedName>
</protein>
<organism evidence="1 2">
    <name type="scientific">Actinoallomurus vinaceus</name>
    <dbReference type="NCBI Taxonomy" id="1080074"/>
    <lineage>
        <taxon>Bacteria</taxon>
        <taxon>Bacillati</taxon>
        <taxon>Actinomycetota</taxon>
        <taxon>Actinomycetes</taxon>
        <taxon>Streptosporangiales</taxon>
        <taxon>Thermomonosporaceae</taxon>
        <taxon>Actinoallomurus</taxon>
    </lineage>
</organism>
<evidence type="ECO:0000313" key="2">
    <source>
        <dbReference type="Proteomes" id="UP001501442"/>
    </source>
</evidence>
<comment type="caution">
    <text evidence="1">The sequence shown here is derived from an EMBL/GenBank/DDBJ whole genome shotgun (WGS) entry which is preliminary data.</text>
</comment>
<dbReference type="Proteomes" id="UP001501442">
    <property type="component" value="Unassembled WGS sequence"/>
</dbReference>
<proteinExistence type="predicted"/>
<evidence type="ECO:0000313" key="1">
    <source>
        <dbReference type="EMBL" id="GAA4635022.1"/>
    </source>
</evidence>
<keyword evidence="2" id="KW-1185">Reference proteome</keyword>
<dbReference type="EMBL" id="BAABHK010000014">
    <property type="protein sequence ID" value="GAA4635022.1"/>
    <property type="molecule type" value="Genomic_DNA"/>
</dbReference>
<sequence>MHEVTRDGSQEWGEQRLLAELVELSVETAPRRFALGLLDIRQDDGAVVGWGLDFGNEAIAYVPTGGSCQRLIRAETADRARRLLARRADVRLIWLDAPVSREP</sequence>
<name>A0ABP8UPD1_9ACTN</name>
<reference evidence="2" key="1">
    <citation type="journal article" date="2019" name="Int. J. Syst. Evol. Microbiol.">
        <title>The Global Catalogue of Microorganisms (GCM) 10K type strain sequencing project: providing services to taxonomists for standard genome sequencing and annotation.</title>
        <authorList>
            <consortium name="The Broad Institute Genomics Platform"/>
            <consortium name="The Broad Institute Genome Sequencing Center for Infectious Disease"/>
            <person name="Wu L."/>
            <person name="Ma J."/>
        </authorList>
    </citation>
    <scope>NUCLEOTIDE SEQUENCE [LARGE SCALE GENOMIC DNA]</scope>
    <source>
        <strain evidence="2">JCM 17939</strain>
    </source>
</reference>